<proteinExistence type="predicted"/>
<dbReference type="RefSeq" id="WP_090605210.1">
    <property type="nucleotide sequence ID" value="NZ_FNZR01000003.1"/>
</dbReference>
<dbReference type="EMBL" id="FNZR01000003">
    <property type="protein sequence ID" value="SEL13578.1"/>
    <property type="molecule type" value="Genomic_DNA"/>
</dbReference>
<dbReference type="InterPro" id="IPR029058">
    <property type="entry name" value="AB_hydrolase_fold"/>
</dbReference>
<keyword evidence="1" id="KW-0378">Hydrolase</keyword>
<dbReference type="PANTHER" id="PTHR48081:SF6">
    <property type="entry name" value="PEPTIDASE S9 PROLYL OLIGOPEPTIDASE CATALYTIC DOMAIN-CONTAINING PROTEIN"/>
    <property type="match status" value="1"/>
</dbReference>
<dbReference type="Proteomes" id="UP000198916">
    <property type="component" value="Unassembled WGS sequence"/>
</dbReference>
<evidence type="ECO:0000256" key="1">
    <source>
        <dbReference type="ARBA" id="ARBA00022801"/>
    </source>
</evidence>
<evidence type="ECO:0000259" key="3">
    <source>
        <dbReference type="Pfam" id="PF20434"/>
    </source>
</evidence>
<gene>
    <name evidence="4" type="ORF">SAMN05421740_103611</name>
</gene>
<reference evidence="5" key="1">
    <citation type="submission" date="2016-10" db="EMBL/GenBank/DDBJ databases">
        <authorList>
            <person name="Varghese N."/>
            <person name="Submissions S."/>
        </authorList>
    </citation>
    <scope>NUCLEOTIDE SEQUENCE [LARGE SCALE GENOMIC DNA]</scope>
    <source>
        <strain evidence="5">Jip14</strain>
    </source>
</reference>
<feature type="domain" description="BD-FAE-like" evidence="3">
    <location>
        <begin position="90"/>
        <end position="299"/>
    </location>
</feature>
<evidence type="ECO:0000313" key="4">
    <source>
        <dbReference type="EMBL" id="SEL13578.1"/>
    </source>
</evidence>
<dbReference type="OrthoDB" id="9777975at2"/>
<sequence>MKNSQTPANRQRKSSRLKKIFIRTGIAAIGIFLLVFLAFKFSPWPSSLLIRYAFTKGAVKASDALAKHVPDGISQILEQQYDAKDKDAFLDVYYPSAIANTERQLPVIVWIHGGGWVSGRKEDIANYCKILAGKGYTTVSVDYSIAPEKQYPTPLKQINIALAYMVANAKRLHIDTTHFFLAGDSGGAHIAAQTGSIISNSDYARLLNIMPGIKLSQLSGLILYCGPYDAEHINLNGGFGSFLRSILWAYMGKKDFTKTPLFKTFSVINYIDSNFPPSFISAGNGDPLHTQSETLARKLALLNVQVDTLFFAPDYVPSLPHEYQFNMDIDAGKEALSQSLVFLDKVLYNQ</sequence>
<keyword evidence="2" id="KW-0812">Transmembrane</keyword>
<organism evidence="4 5">
    <name type="scientific">Parapedobacter koreensis</name>
    <dbReference type="NCBI Taxonomy" id="332977"/>
    <lineage>
        <taxon>Bacteria</taxon>
        <taxon>Pseudomonadati</taxon>
        <taxon>Bacteroidota</taxon>
        <taxon>Sphingobacteriia</taxon>
        <taxon>Sphingobacteriales</taxon>
        <taxon>Sphingobacteriaceae</taxon>
        <taxon>Parapedobacter</taxon>
    </lineage>
</organism>
<evidence type="ECO:0000313" key="5">
    <source>
        <dbReference type="Proteomes" id="UP000198916"/>
    </source>
</evidence>
<feature type="transmembrane region" description="Helical" evidence="2">
    <location>
        <begin position="20"/>
        <end position="39"/>
    </location>
</feature>
<keyword evidence="5" id="KW-1185">Reference proteome</keyword>
<dbReference type="InterPro" id="IPR050300">
    <property type="entry name" value="GDXG_lipolytic_enzyme"/>
</dbReference>
<dbReference type="SUPFAM" id="SSF53474">
    <property type="entry name" value="alpha/beta-Hydrolases"/>
    <property type="match status" value="1"/>
</dbReference>
<dbReference type="Pfam" id="PF20434">
    <property type="entry name" value="BD-FAE"/>
    <property type="match status" value="1"/>
</dbReference>
<dbReference type="Gene3D" id="3.40.50.1820">
    <property type="entry name" value="alpha/beta hydrolase"/>
    <property type="match status" value="1"/>
</dbReference>
<accession>A0A1H7MRZ3</accession>
<dbReference type="AlphaFoldDB" id="A0A1H7MRZ3"/>
<name>A0A1H7MRZ3_9SPHI</name>
<evidence type="ECO:0000256" key="2">
    <source>
        <dbReference type="SAM" id="Phobius"/>
    </source>
</evidence>
<keyword evidence="2" id="KW-1133">Transmembrane helix</keyword>
<keyword evidence="2" id="KW-0472">Membrane</keyword>
<dbReference type="InterPro" id="IPR049492">
    <property type="entry name" value="BD-FAE-like_dom"/>
</dbReference>
<dbReference type="GO" id="GO:0016787">
    <property type="term" value="F:hydrolase activity"/>
    <property type="evidence" value="ECO:0007669"/>
    <property type="project" value="UniProtKB-KW"/>
</dbReference>
<protein>
    <submittedName>
        <fullName evidence="4">Acetyl esterase/lipase</fullName>
    </submittedName>
</protein>
<dbReference type="STRING" id="332977.SAMN05421740_103611"/>
<dbReference type="PANTHER" id="PTHR48081">
    <property type="entry name" value="AB HYDROLASE SUPERFAMILY PROTEIN C4A8.06C"/>
    <property type="match status" value="1"/>
</dbReference>